<feature type="domain" description="Ribbon-helix-helix protein CopG" evidence="1">
    <location>
        <begin position="18"/>
        <end position="49"/>
    </location>
</feature>
<name>A0ABY4QF91_9MYCO</name>
<organism evidence="2 3">
    <name type="scientific">Candidatus Mycobacterium methanotrophicum</name>
    <dbReference type="NCBI Taxonomy" id="2943498"/>
    <lineage>
        <taxon>Bacteria</taxon>
        <taxon>Bacillati</taxon>
        <taxon>Actinomycetota</taxon>
        <taxon>Actinomycetes</taxon>
        <taxon>Mycobacteriales</taxon>
        <taxon>Mycobacteriaceae</taxon>
        <taxon>Mycobacterium</taxon>
    </lineage>
</organism>
<proteinExistence type="predicted"/>
<dbReference type="Pfam" id="PF01402">
    <property type="entry name" value="RHH_1"/>
    <property type="match status" value="1"/>
</dbReference>
<protein>
    <submittedName>
        <fullName evidence="2">Ribbon-helix-helix domain-containing protein</fullName>
    </submittedName>
</protein>
<dbReference type="EMBL" id="CP097320">
    <property type="protein sequence ID" value="UQX09650.1"/>
    <property type="molecule type" value="Genomic_DNA"/>
</dbReference>
<gene>
    <name evidence="2" type="ORF">M5I08_15035</name>
</gene>
<accession>A0ABY4QF91</accession>
<evidence type="ECO:0000313" key="2">
    <source>
        <dbReference type="EMBL" id="UQX09650.1"/>
    </source>
</evidence>
<sequence length="58" mass="6492">MSGMRVGVAYLVRVGDPINVRLGDDLLSDVDRYAKVNEISRAEAIRQLIYNGLRATDR</sequence>
<dbReference type="Proteomes" id="UP001056610">
    <property type="component" value="Chromosome"/>
</dbReference>
<dbReference type="InterPro" id="IPR002145">
    <property type="entry name" value="CopG"/>
</dbReference>
<reference evidence="2" key="1">
    <citation type="submission" date="2022-05" db="EMBL/GenBank/DDBJ databases">
        <title>A methanotrophic Mycobacterium dominates a cave microbial ecosystem.</title>
        <authorList>
            <person name="Van Spanning R.J.M."/>
            <person name="Guan Q."/>
            <person name="Melkonian C."/>
            <person name="Gallant J."/>
            <person name="Polerecky L."/>
            <person name="Flot J.-F."/>
            <person name="Brandt B.W."/>
            <person name="Braster M."/>
            <person name="Iturbe Espinoza P."/>
            <person name="Aerts J."/>
            <person name="Meima-Franke M."/>
            <person name="Piersma S.R."/>
            <person name="Bunduc C."/>
            <person name="Ummels R."/>
            <person name="Pain A."/>
            <person name="Fleming E.J."/>
            <person name="van der Wel N."/>
            <person name="Gherman V.D."/>
            <person name="Sarbu S.M."/>
            <person name="Bodelier P.L.E."/>
            <person name="Bitter W."/>
        </authorList>
    </citation>
    <scope>NUCLEOTIDE SEQUENCE</scope>
    <source>
        <strain evidence="2">Sulfur Cave</strain>
    </source>
</reference>
<evidence type="ECO:0000313" key="3">
    <source>
        <dbReference type="Proteomes" id="UP001056610"/>
    </source>
</evidence>
<keyword evidence="3" id="KW-1185">Reference proteome</keyword>
<dbReference type="RefSeq" id="WP_219070826.1">
    <property type="nucleotide sequence ID" value="NZ_CAJUXY010000120.1"/>
</dbReference>
<evidence type="ECO:0000259" key="1">
    <source>
        <dbReference type="Pfam" id="PF01402"/>
    </source>
</evidence>